<evidence type="ECO:0000259" key="3">
    <source>
        <dbReference type="Pfam" id="PF24125"/>
    </source>
</evidence>
<dbReference type="Pfam" id="PF24125">
    <property type="entry name" value="Cds6_C"/>
    <property type="match status" value="1"/>
</dbReference>
<evidence type="ECO:0000313" key="4">
    <source>
        <dbReference type="EMBL" id="VFK13571.1"/>
    </source>
</evidence>
<feature type="signal peptide" evidence="2">
    <location>
        <begin position="1"/>
        <end position="17"/>
    </location>
</feature>
<dbReference type="InterPro" id="IPR011990">
    <property type="entry name" value="TPR-like_helical_dom_sf"/>
</dbReference>
<feature type="region of interest" description="Disordered" evidence="1">
    <location>
        <begin position="187"/>
        <end position="217"/>
    </location>
</feature>
<dbReference type="InterPro" id="IPR056203">
    <property type="entry name" value="Cds6_C"/>
</dbReference>
<dbReference type="InterPro" id="IPR019734">
    <property type="entry name" value="TPR_rpt"/>
</dbReference>
<feature type="domain" description="Cds6 C-terminal" evidence="3">
    <location>
        <begin position="227"/>
        <end position="332"/>
    </location>
</feature>
<dbReference type="Pfam" id="PF14559">
    <property type="entry name" value="TPR_19"/>
    <property type="match status" value="1"/>
</dbReference>
<feature type="compositionally biased region" description="Low complexity" evidence="1">
    <location>
        <begin position="202"/>
        <end position="213"/>
    </location>
</feature>
<evidence type="ECO:0000256" key="2">
    <source>
        <dbReference type="SAM" id="SignalP"/>
    </source>
</evidence>
<keyword evidence="2" id="KW-0732">Signal</keyword>
<sequence length="334" mass="36938">MVIGLFALALMGNVVNAVDNADDLPNIRKLVEAKDYQEAMKQLDAYLDKNPGDAQGRFLQGIVYSDQKAFDKAIEVFASLTKDYPQLPEPHNNLAVLYAGSGKYLKARDALLVAIQTHPSYATAHENLGDIYAMMASEAYKKALEINESASAKTKLAMIRELFPQQIANAANLVATNEETDRTVERVAGTGMPSGSGDPIASVSSSPQESPSSGLEALSGADVKADIITTIEQWAKAWSDRRLEDYMGFYAPTFIPADGRSLSSWKALRRNRLSSPASISVKISQPRVVMLDNNKARVRFTQRYRSDTYQDTVRKAIEMIWMDGGWRFVREEVN</sequence>
<dbReference type="SUPFAM" id="SSF54427">
    <property type="entry name" value="NTF2-like"/>
    <property type="match status" value="1"/>
</dbReference>
<proteinExistence type="predicted"/>
<reference evidence="4" key="1">
    <citation type="submission" date="2019-02" db="EMBL/GenBank/DDBJ databases">
        <authorList>
            <person name="Gruber-Vodicka R. H."/>
            <person name="Seah K. B. B."/>
        </authorList>
    </citation>
    <scope>NUCLEOTIDE SEQUENCE</scope>
    <source>
        <strain evidence="4">BECK_S313</strain>
    </source>
</reference>
<feature type="chain" id="PRO_5019447763" evidence="2">
    <location>
        <begin position="18"/>
        <end position="334"/>
    </location>
</feature>
<accession>A0A450W9E4</accession>
<dbReference type="Gene3D" id="3.10.450.50">
    <property type="match status" value="1"/>
</dbReference>
<evidence type="ECO:0000256" key="1">
    <source>
        <dbReference type="SAM" id="MobiDB-lite"/>
    </source>
</evidence>
<gene>
    <name evidence="4" type="ORF">BECKLPF1236B_GA0070989_10498</name>
</gene>
<dbReference type="AlphaFoldDB" id="A0A450W9E4"/>
<dbReference type="SUPFAM" id="SSF48452">
    <property type="entry name" value="TPR-like"/>
    <property type="match status" value="1"/>
</dbReference>
<protein>
    <submittedName>
        <fullName evidence="4">Tetratricopeptide repeat-containing protein</fullName>
    </submittedName>
</protein>
<dbReference type="Pfam" id="PF13432">
    <property type="entry name" value="TPR_16"/>
    <property type="match status" value="1"/>
</dbReference>
<organism evidence="4">
    <name type="scientific">Candidatus Kentrum sp. LPFa</name>
    <dbReference type="NCBI Taxonomy" id="2126335"/>
    <lineage>
        <taxon>Bacteria</taxon>
        <taxon>Pseudomonadati</taxon>
        <taxon>Pseudomonadota</taxon>
        <taxon>Gammaproteobacteria</taxon>
        <taxon>Candidatus Kentrum</taxon>
    </lineage>
</organism>
<dbReference type="SMART" id="SM00028">
    <property type="entry name" value="TPR"/>
    <property type="match status" value="3"/>
</dbReference>
<dbReference type="EMBL" id="CAADFK010000049">
    <property type="protein sequence ID" value="VFK13571.1"/>
    <property type="molecule type" value="Genomic_DNA"/>
</dbReference>
<dbReference type="InterPro" id="IPR032710">
    <property type="entry name" value="NTF2-like_dom_sf"/>
</dbReference>
<name>A0A450W9E4_9GAMM</name>
<dbReference type="Gene3D" id="1.25.40.10">
    <property type="entry name" value="Tetratricopeptide repeat domain"/>
    <property type="match status" value="1"/>
</dbReference>